<evidence type="ECO:0000313" key="2">
    <source>
        <dbReference type="EMBL" id="KAK7107218.1"/>
    </source>
</evidence>
<feature type="compositionally biased region" description="Basic and acidic residues" evidence="1">
    <location>
        <begin position="62"/>
        <end position="79"/>
    </location>
</feature>
<feature type="region of interest" description="Disordered" evidence="1">
    <location>
        <begin position="46"/>
        <end position="171"/>
    </location>
</feature>
<reference evidence="2 3" key="1">
    <citation type="submission" date="2024-02" db="EMBL/GenBank/DDBJ databases">
        <title>Chromosome-scale genome assembly of the rough periwinkle Littorina saxatilis.</title>
        <authorList>
            <person name="De Jode A."/>
            <person name="Faria R."/>
            <person name="Formenti G."/>
            <person name="Sims Y."/>
            <person name="Smith T.P."/>
            <person name="Tracey A."/>
            <person name="Wood J.M.D."/>
            <person name="Zagrodzka Z.B."/>
            <person name="Johannesson K."/>
            <person name="Butlin R.K."/>
            <person name="Leder E.H."/>
        </authorList>
    </citation>
    <scope>NUCLEOTIDE SEQUENCE [LARGE SCALE GENOMIC DNA]</scope>
    <source>
        <strain evidence="2">Snail1</strain>
        <tissue evidence="2">Muscle</tissue>
    </source>
</reference>
<evidence type="ECO:0000256" key="1">
    <source>
        <dbReference type="SAM" id="MobiDB-lite"/>
    </source>
</evidence>
<feature type="compositionally biased region" description="Low complexity" evidence="1">
    <location>
        <begin position="271"/>
        <end position="280"/>
    </location>
</feature>
<feature type="compositionally biased region" description="Low complexity" evidence="1">
    <location>
        <begin position="195"/>
        <end position="206"/>
    </location>
</feature>
<gene>
    <name evidence="2" type="ORF">V1264_015172</name>
</gene>
<keyword evidence="3" id="KW-1185">Reference proteome</keyword>
<feature type="region of interest" description="Disordered" evidence="1">
    <location>
        <begin position="354"/>
        <end position="387"/>
    </location>
</feature>
<proteinExistence type="predicted"/>
<dbReference type="AlphaFoldDB" id="A0AAN9BL48"/>
<feature type="compositionally biased region" description="Pro residues" evidence="1">
    <location>
        <begin position="295"/>
        <end position="307"/>
    </location>
</feature>
<accession>A0AAN9BL48</accession>
<protein>
    <submittedName>
        <fullName evidence="2">Uncharacterized protein</fullName>
    </submittedName>
</protein>
<sequence>MANNRQDIDDVSPSSEQPSIGIVSGKSNFGAESDVALTNAENVASRIEVTKPSEHPSIPDNPKLHVGDVDHKDKNEAAKVDSNGIIPGNSDLARARTGHSSKKTRKKAKTRKALPTTHNNETGLDEGADGGTSDETDESNPVTEQQNTSFRPSTPSLVLPPPASGLGQSEGAVASILYDDIQSKGAVGGSGSDHQPSSQPFPLPSQRCREQLPLAILDLPNTFPPVPPSPPPASGLVQSEGAVAGSSNEDIQGKGAAGGNGSQQKSFPEHVLSPSLSRSQPPQPVPSHLPSTFPSVPPSPSPSPPRLPLVEGAHSEQASQQDILFTSDVLHLRPNIAICDEGSRSVDLERKAVDWTDGRDRPQEPDDASKDHAENEDANEDAVNGNIQPLNNRRSTCLNCRQRSADMTLICNCQVLCQECVVQVDQCPRCGADNVGAFRFDS</sequence>
<feature type="compositionally biased region" description="Polar residues" evidence="1">
    <location>
        <begin position="139"/>
        <end position="156"/>
    </location>
</feature>
<feature type="compositionally biased region" description="Pro residues" evidence="1">
    <location>
        <begin position="222"/>
        <end position="233"/>
    </location>
</feature>
<comment type="caution">
    <text evidence="2">The sequence shown here is derived from an EMBL/GenBank/DDBJ whole genome shotgun (WGS) entry which is preliminary data.</text>
</comment>
<feature type="region of interest" description="Disordered" evidence="1">
    <location>
        <begin position="1"/>
        <end position="28"/>
    </location>
</feature>
<feature type="compositionally biased region" description="Acidic residues" evidence="1">
    <location>
        <begin position="123"/>
        <end position="138"/>
    </location>
</feature>
<dbReference type="Proteomes" id="UP001374579">
    <property type="component" value="Unassembled WGS sequence"/>
</dbReference>
<name>A0AAN9BL48_9CAEN</name>
<dbReference type="EMBL" id="JBAMIC010000004">
    <property type="protein sequence ID" value="KAK7107218.1"/>
    <property type="molecule type" value="Genomic_DNA"/>
</dbReference>
<feature type="compositionally biased region" description="Basic residues" evidence="1">
    <location>
        <begin position="96"/>
        <end position="112"/>
    </location>
</feature>
<feature type="region of interest" description="Disordered" evidence="1">
    <location>
        <begin position="183"/>
        <end position="319"/>
    </location>
</feature>
<feature type="compositionally biased region" description="Basic and acidic residues" evidence="1">
    <location>
        <begin position="354"/>
        <end position="375"/>
    </location>
</feature>
<organism evidence="2 3">
    <name type="scientific">Littorina saxatilis</name>
    <dbReference type="NCBI Taxonomy" id="31220"/>
    <lineage>
        <taxon>Eukaryota</taxon>
        <taxon>Metazoa</taxon>
        <taxon>Spiralia</taxon>
        <taxon>Lophotrochozoa</taxon>
        <taxon>Mollusca</taxon>
        <taxon>Gastropoda</taxon>
        <taxon>Caenogastropoda</taxon>
        <taxon>Littorinimorpha</taxon>
        <taxon>Littorinoidea</taxon>
        <taxon>Littorinidae</taxon>
        <taxon>Littorina</taxon>
    </lineage>
</organism>
<evidence type="ECO:0000313" key="3">
    <source>
        <dbReference type="Proteomes" id="UP001374579"/>
    </source>
</evidence>